<dbReference type="InterPro" id="IPR005467">
    <property type="entry name" value="His_kinase_dom"/>
</dbReference>
<comment type="caution">
    <text evidence="14">The sequence shown here is derived from an EMBL/GenBank/DDBJ whole genome shotgun (WGS) entry which is preliminary data.</text>
</comment>
<keyword evidence="10" id="KW-0902">Two-component regulatory system</keyword>
<reference evidence="14 15" key="1">
    <citation type="journal article" date="2016" name="Antonie Van Leeuwenhoek">
        <title>Bacillus depressus sp. nov., isolated from soil of a sunflower field.</title>
        <authorList>
            <person name="Wei X."/>
            <person name="Xin D."/>
            <person name="Xin Y."/>
            <person name="Zhang H."/>
            <person name="Wang T."/>
            <person name="Zhang J."/>
        </authorList>
    </citation>
    <scope>NUCLEOTIDE SEQUENCE [LARGE SCALE GENOMIC DNA]</scope>
    <source>
        <strain evidence="14 15">BZ1</strain>
    </source>
</reference>
<dbReference type="Pfam" id="PF14689">
    <property type="entry name" value="SPOB_a"/>
    <property type="match status" value="1"/>
</dbReference>
<dbReference type="PROSITE" id="PS50109">
    <property type="entry name" value="HIS_KIN"/>
    <property type="match status" value="1"/>
</dbReference>
<dbReference type="InterPro" id="IPR000014">
    <property type="entry name" value="PAS"/>
</dbReference>
<keyword evidence="7 14" id="KW-0418">Kinase</keyword>
<dbReference type="GO" id="GO:0000155">
    <property type="term" value="F:phosphorelay sensor kinase activity"/>
    <property type="evidence" value="ECO:0007669"/>
    <property type="project" value="InterPro"/>
</dbReference>
<dbReference type="InterPro" id="IPR033463">
    <property type="entry name" value="sCache_3"/>
</dbReference>
<evidence type="ECO:0000256" key="11">
    <source>
        <dbReference type="ARBA" id="ARBA00023136"/>
    </source>
</evidence>
<dbReference type="InterPro" id="IPR016120">
    <property type="entry name" value="Sig_transdc_His_kin_SpoOB"/>
</dbReference>
<evidence type="ECO:0000256" key="10">
    <source>
        <dbReference type="ARBA" id="ARBA00023012"/>
    </source>
</evidence>
<gene>
    <name evidence="14" type="ORF">F7731_20070</name>
</gene>
<evidence type="ECO:0000256" key="4">
    <source>
        <dbReference type="ARBA" id="ARBA00022679"/>
    </source>
</evidence>
<keyword evidence="4" id="KW-0808">Transferase</keyword>
<evidence type="ECO:0000313" key="14">
    <source>
        <dbReference type="EMBL" id="KAB2330472.1"/>
    </source>
</evidence>
<dbReference type="Proteomes" id="UP000481030">
    <property type="component" value="Unassembled WGS sequence"/>
</dbReference>
<dbReference type="Pfam" id="PF13188">
    <property type="entry name" value="PAS_8"/>
    <property type="match status" value="1"/>
</dbReference>
<dbReference type="AlphaFoldDB" id="A0A6L3V211"/>
<accession>A0A6L3V211</accession>
<dbReference type="SUPFAM" id="SSF103190">
    <property type="entry name" value="Sensory domain-like"/>
    <property type="match status" value="1"/>
</dbReference>
<keyword evidence="11 12" id="KW-0472">Membrane</keyword>
<dbReference type="Gene3D" id="1.10.287.130">
    <property type="match status" value="1"/>
</dbReference>
<dbReference type="GO" id="GO:0005886">
    <property type="term" value="C:plasma membrane"/>
    <property type="evidence" value="ECO:0007669"/>
    <property type="project" value="UniProtKB-SubCell"/>
</dbReference>
<organism evidence="14 15">
    <name type="scientific">Cytobacillus depressus</name>
    <dbReference type="NCBI Taxonomy" id="1602942"/>
    <lineage>
        <taxon>Bacteria</taxon>
        <taxon>Bacillati</taxon>
        <taxon>Bacillota</taxon>
        <taxon>Bacilli</taxon>
        <taxon>Bacillales</taxon>
        <taxon>Bacillaceae</taxon>
        <taxon>Cytobacillus</taxon>
    </lineage>
</organism>
<dbReference type="Gene3D" id="3.30.565.10">
    <property type="entry name" value="Histidine kinase-like ATPase, C-terminal domain"/>
    <property type="match status" value="1"/>
</dbReference>
<dbReference type="Gene3D" id="3.30.450.20">
    <property type="entry name" value="PAS domain"/>
    <property type="match status" value="2"/>
</dbReference>
<evidence type="ECO:0000256" key="5">
    <source>
        <dbReference type="ARBA" id="ARBA00022692"/>
    </source>
</evidence>
<evidence type="ECO:0000256" key="12">
    <source>
        <dbReference type="SAM" id="Phobius"/>
    </source>
</evidence>
<dbReference type="EMBL" id="WBOS01000014">
    <property type="protein sequence ID" value="KAB2330472.1"/>
    <property type="molecule type" value="Genomic_DNA"/>
</dbReference>
<dbReference type="Pfam" id="PF17203">
    <property type="entry name" value="sCache_3_2"/>
    <property type="match status" value="1"/>
</dbReference>
<keyword evidence="8" id="KW-0067">ATP-binding</keyword>
<keyword evidence="15" id="KW-1185">Reference proteome</keyword>
<evidence type="ECO:0000256" key="3">
    <source>
        <dbReference type="ARBA" id="ARBA00022553"/>
    </source>
</evidence>
<comment type="subcellular location">
    <subcellularLocation>
        <location evidence="1">Cell membrane</location>
        <topology evidence="1">Multi-pass membrane protein</topology>
    </subcellularLocation>
</comment>
<keyword evidence="3" id="KW-0597">Phosphoprotein</keyword>
<feature type="domain" description="Histidine kinase" evidence="13">
    <location>
        <begin position="308"/>
        <end position="498"/>
    </location>
</feature>
<keyword evidence="2" id="KW-1003">Cell membrane</keyword>
<dbReference type="InterPro" id="IPR036890">
    <property type="entry name" value="HATPase_C_sf"/>
</dbReference>
<evidence type="ECO:0000259" key="13">
    <source>
        <dbReference type="PROSITE" id="PS50109"/>
    </source>
</evidence>
<name>A0A6L3V211_9BACI</name>
<sequence length="508" mass="56804">MISGLAFYQILSESIKATMGENALEITQFLSKLPVVRESLKDPEDSIALQNVYEEYLKDTDEGIFLVLVNQNGIRQTHPNPSLIGHRVTGNDIDRALSGEAYYSNANGISGPTLRTWVPITDPDTNEQLGIIAIGYSRDNISSFAERNVDSLIFWLMVAFSIGITAATIFAKQIKRILYNHEPGEIAKLFIEREAMLESLSEGIIAVDQNNKITLINNAAKSILNLPYNIDSKNIYTLLEDFSLLKSPLNNKNLELFVNDTAILANYYPIFQQEKLWGHIITFRDISEVRKLAEDLTGVNQYVDGLRAKTHEFANKLQTLSGLIELKQYDEVKEYISITNLQQQKLLDFLTRNIKEPKISGLLLGKIQQGLELNVNITFTPGSRLKKLPPNIPVDSVALIIGNLLQNAIDAIKEKPSGEINITILDKESKITILVEDNGYGISENKIDLIFNKGYSTKDTAGYGLFLVKHHAENLLKGIVHFSQNNGTSFTVQIPKDIQGSENMEGFQ</sequence>
<dbReference type="PANTHER" id="PTHR43547">
    <property type="entry name" value="TWO-COMPONENT HISTIDINE KINASE"/>
    <property type="match status" value="1"/>
</dbReference>
<evidence type="ECO:0000256" key="1">
    <source>
        <dbReference type="ARBA" id="ARBA00004651"/>
    </source>
</evidence>
<dbReference type="PANTHER" id="PTHR43547:SF10">
    <property type="entry name" value="SENSOR HISTIDINE KINASE DCUS"/>
    <property type="match status" value="1"/>
</dbReference>
<protein>
    <submittedName>
        <fullName evidence="14">Sensor histidine kinase</fullName>
    </submittedName>
</protein>
<evidence type="ECO:0000256" key="6">
    <source>
        <dbReference type="ARBA" id="ARBA00022741"/>
    </source>
</evidence>
<evidence type="ECO:0000256" key="2">
    <source>
        <dbReference type="ARBA" id="ARBA00022475"/>
    </source>
</evidence>
<dbReference type="GO" id="GO:0005524">
    <property type="term" value="F:ATP binding"/>
    <property type="evidence" value="ECO:0007669"/>
    <property type="project" value="UniProtKB-KW"/>
</dbReference>
<evidence type="ECO:0000256" key="7">
    <source>
        <dbReference type="ARBA" id="ARBA00022777"/>
    </source>
</evidence>
<feature type="transmembrane region" description="Helical" evidence="12">
    <location>
        <begin position="152"/>
        <end position="171"/>
    </location>
</feature>
<dbReference type="Pfam" id="PF02518">
    <property type="entry name" value="HATPase_c"/>
    <property type="match status" value="1"/>
</dbReference>
<proteinExistence type="predicted"/>
<evidence type="ECO:0000256" key="8">
    <source>
        <dbReference type="ARBA" id="ARBA00022840"/>
    </source>
</evidence>
<dbReference type="InterPro" id="IPR003594">
    <property type="entry name" value="HATPase_dom"/>
</dbReference>
<keyword evidence="9 12" id="KW-1133">Transmembrane helix</keyword>
<dbReference type="SUPFAM" id="SSF55890">
    <property type="entry name" value="Sporulation response regulatory protein Spo0B"/>
    <property type="match status" value="1"/>
</dbReference>
<dbReference type="SUPFAM" id="SSF55874">
    <property type="entry name" value="ATPase domain of HSP90 chaperone/DNA topoisomerase II/histidine kinase"/>
    <property type="match status" value="1"/>
</dbReference>
<dbReference type="InterPro" id="IPR029151">
    <property type="entry name" value="Sensor-like_sf"/>
</dbReference>
<keyword evidence="6" id="KW-0547">Nucleotide-binding</keyword>
<evidence type="ECO:0000313" key="15">
    <source>
        <dbReference type="Proteomes" id="UP000481030"/>
    </source>
</evidence>
<evidence type="ECO:0000256" key="9">
    <source>
        <dbReference type="ARBA" id="ARBA00022989"/>
    </source>
</evidence>
<keyword evidence="5 12" id="KW-0812">Transmembrane</keyword>
<dbReference type="SMART" id="SM00387">
    <property type="entry name" value="HATPase_c"/>
    <property type="match status" value="1"/>
</dbReference>
<dbReference type="InterPro" id="IPR039506">
    <property type="entry name" value="SPOB_a"/>
</dbReference>